<keyword evidence="1" id="KW-0472">Membrane</keyword>
<proteinExistence type="predicted"/>
<dbReference type="Proteomes" id="UP000501891">
    <property type="component" value="Chromosome"/>
</dbReference>
<evidence type="ECO:0000256" key="1">
    <source>
        <dbReference type="SAM" id="Phobius"/>
    </source>
</evidence>
<evidence type="ECO:0000313" key="3">
    <source>
        <dbReference type="Proteomes" id="UP000501891"/>
    </source>
</evidence>
<keyword evidence="1" id="KW-0812">Transmembrane</keyword>
<accession>A0A858R613</accession>
<reference evidence="2" key="1">
    <citation type="submission" date="2020-04" db="EMBL/GenBank/DDBJ databases">
        <title>A desert anoxygenic phototrophic bacterium fixes CO2 using RubisCO under aerobic conditions.</title>
        <authorList>
            <person name="Tang K."/>
        </authorList>
    </citation>
    <scope>NUCLEOTIDE SEQUENCE [LARGE SCALE GENOMIC DNA]</scope>
    <source>
        <strain evidence="2">MIMtkB3</strain>
    </source>
</reference>
<dbReference type="KEGG" id="acru:HHL28_06735"/>
<dbReference type="InterPro" id="IPR046513">
    <property type="entry name" value="DUF6691"/>
</dbReference>
<keyword evidence="3" id="KW-1185">Reference proteome</keyword>
<sequence>MRALAALIAGLLFGLGLTLSGMLDPAKVLGFLDLAGAWDPTLAAVLAGAVGVTLAATPLVLRRRSPLFAPSFQLPTRQDIDAPLLLGSALFGVGWGLVGFCPGPALAALSVVPGKASLFVLSMLAGMALHVAWSAWQRRTHRRAHDPGGITPGLTGRP</sequence>
<gene>
    <name evidence="2" type="ORF">HHL28_06735</name>
</gene>
<dbReference type="Pfam" id="PF20398">
    <property type="entry name" value="DUF6691"/>
    <property type="match status" value="1"/>
</dbReference>
<feature type="transmembrane region" description="Helical" evidence="1">
    <location>
        <begin position="42"/>
        <end position="61"/>
    </location>
</feature>
<feature type="transmembrane region" description="Helical" evidence="1">
    <location>
        <begin position="117"/>
        <end position="136"/>
    </location>
</feature>
<dbReference type="EMBL" id="CP051775">
    <property type="protein sequence ID" value="QJE72825.1"/>
    <property type="molecule type" value="Genomic_DNA"/>
</dbReference>
<dbReference type="AlphaFoldDB" id="A0A858R613"/>
<feature type="transmembrane region" description="Helical" evidence="1">
    <location>
        <begin position="82"/>
        <end position="105"/>
    </location>
</feature>
<evidence type="ECO:0000313" key="2">
    <source>
        <dbReference type="EMBL" id="QJE72825.1"/>
    </source>
</evidence>
<organism evidence="2 3">
    <name type="scientific">Aerophototrophica crusticola</name>
    <dbReference type="NCBI Taxonomy" id="1709002"/>
    <lineage>
        <taxon>Bacteria</taxon>
        <taxon>Pseudomonadati</taxon>
        <taxon>Pseudomonadota</taxon>
        <taxon>Alphaproteobacteria</taxon>
        <taxon>Rhodospirillales</taxon>
        <taxon>Rhodospirillaceae</taxon>
        <taxon>Aerophototrophica</taxon>
    </lineage>
</organism>
<keyword evidence="1" id="KW-1133">Transmembrane helix</keyword>
<name>A0A858R613_9PROT</name>
<protein>
    <submittedName>
        <fullName evidence="2">YeeE/YedE family protein</fullName>
    </submittedName>
</protein>